<dbReference type="AlphaFoldDB" id="A0A523QMC7"/>
<comment type="caution">
    <text evidence="2">The sequence shown here is derived from an EMBL/GenBank/DDBJ whole genome shotgun (WGS) entry which is preliminary data.</text>
</comment>
<feature type="region of interest" description="Disordered" evidence="1">
    <location>
        <begin position="1"/>
        <end position="43"/>
    </location>
</feature>
<sequence>MAVRDVFNPEVKDQANPAAAVQSGEAGDAAYWDGKTKGARAKREFEEEEAKLKKVGEEKPEQPFKIEGKVNLGTFDFQEQQRKLEETISSITESHETEIKKLTETTEGYREKVHEIQFNMMNTMMQARIDSLSKALEQGLTKHEKTFTEQLGEINSLAEVLGFRKASRDEGTPPDLRLEILRLEMEEKARDRDFQRQIKADERLWTL</sequence>
<evidence type="ECO:0000313" key="2">
    <source>
        <dbReference type="EMBL" id="TES86931.1"/>
    </source>
</evidence>
<evidence type="ECO:0000256" key="1">
    <source>
        <dbReference type="SAM" id="MobiDB-lite"/>
    </source>
</evidence>
<name>A0A523QMC7_UNCAE</name>
<feature type="non-terminal residue" evidence="2">
    <location>
        <position position="207"/>
    </location>
</feature>
<dbReference type="Proteomes" id="UP000320781">
    <property type="component" value="Unassembled WGS sequence"/>
</dbReference>
<reference evidence="2 3" key="1">
    <citation type="submission" date="2019-03" db="EMBL/GenBank/DDBJ databases">
        <title>Metabolic potential of uncultured bacteria and archaea associated with petroleum seepage in deep-sea sediments.</title>
        <authorList>
            <person name="Dong X."/>
            <person name="Hubert C."/>
        </authorList>
    </citation>
    <scope>NUCLEOTIDE SEQUENCE [LARGE SCALE GENOMIC DNA]</scope>
    <source>
        <strain evidence="2">E44_bin92</strain>
    </source>
</reference>
<dbReference type="EMBL" id="SOKU01000031">
    <property type="protein sequence ID" value="TES86931.1"/>
    <property type="molecule type" value="Genomic_DNA"/>
</dbReference>
<organism evidence="2 3">
    <name type="scientific">Aerophobetes bacterium</name>
    <dbReference type="NCBI Taxonomy" id="2030807"/>
    <lineage>
        <taxon>Bacteria</taxon>
        <taxon>Candidatus Aerophobota</taxon>
    </lineage>
</organism>
<gene>
    <name evidence="2" type="ORF">E3J95_00750</name>
</gene>
<proteinExistence type="predicted"/>
<protein>
    <submittedName>
        <fullName evidence="2">Uncharacterized protein</fullName>
    </submittedName>
</protein>
<evidence type="ECO:0000313" key="3">
    <source>
        <dbReference type="Proteomes" id="UP000320781"/>
    </source>
</evidence>
<accession>A0A523QMC7</accession>